<dbReference type="PANTHER" id="PTHR11360:SF250">
    <property type="entry name" value="MFS-TYPE TRANSPORTER AFUA_1G00970"/>
    <property type="match status" value="1"/>
</dbReference>
<accession>A0A6A6P3S2</accession>
<keyword evidence="7" id="KW-1185">Reference proteome</keyword>
<evidence type="ECO:0000256" key="3">
    <source>
        <dbReference type="SAM" id="MobiDB-lite"/>
    </source>
</evidence>
<evidence type="ECO:0000256" key="2">
    <source>
        <dbReference type="ARBA" id="ARBA00006727"/>
    </source>
</evidence>
<feature type="domain" description="Major facilitator superfamily (MFS) profile" evidence="5">
    <location>
        <begin position="11"/>
        <end position="416"/>
    </location>
</feature>
<dbReference type="GO" id="GO:0016020">
    <property type="term" value="C:membrane"/>
    <property type="evidence" value="ECO:0007669"/>
    <property type="project" value="UniProtKB-SubCell"/>
</dbReference>
<keyword evidence="4" id="KW-0472">Membrane</keyword>
<dbReference type="OrthoDB" id="5667at2759"/>
<evidence type="ECO:0000256" key="4">
    <source>
        <dbReference type="SAM" id="Phobius"/>
    </source>
</evidence>
<dbReference type="Proteomes" id="UP000799766">
    <property type="component" value="Unassembled WGS sequence"/>
</dbReference>
<dbReference type="InterPro" id="IPR050327">
    <property type="entry name" value="Proton-linked_MCT"/>
</dbReference>
<feature type="transmembrane region" description="Helical" evidence="4">
    <location>
        <begin position="170"/>
        <end position="192"/>
    </location>
</feature>
<dbReference type="InterPro" id="IPR011701">
    <property type="entry name" value="MFS"/>
</dbReference>
<feature type="transmembrane region" description="Helical" evidence="4">
    <location>
        <begin position="362"/>
        <end position="382"/>
    </location>
</feature>
<organism evidence="6 7">
    <name type="scientific">Lineolata rhizophorae</name>
    <dbReference type="NCBI Taxonomy" id="578093"/>
    <lineage>
        <taxon>Eukaryota</taxon>
        <taxon>Fungi</taxon>
        <taxon>Dikarya</taxon>
        <taxon>Ascomycota</taxon>
        <taxon>Pezizomycotina</taxon>
        <taxon>Dothideomycetes</taxon>
        <taxon>Dothideomycetes incertae sedis</taxon>
        <taxon>Lineolatales</taxon>
        <taxon>Lineolataceae</taxon>
        <taxon>Lineolata</taxon>
    </lineage>
</organism>
<reference evidence="6" key="1">
    <citation type="journal article" date="2020" name="Stud. Mycol.">
        <title>101 Dothideomycetes genomes: a test case for predicting lifestyles and emergence of pathogens.</title>
        <authorList>
            <person name="Haridas S."/>
            <person name="Albert R."/>
            <person name="Binder M."/>
            <person name="Bloem J."/>
            <person name="Labutti K."/>
            <person name="Salamov A."/>
            <person name="Andreopoulos B."/>
            <person name="Baker S."/>
            <person name="Barry K."/>
            <person name="Bills G."/>
            <person name="Bluhm B."/>
            <person name="Cannon C."/>
            <person name="Castanera R."/>
            <person name="Culley D."/>
            <person name="Daum C."/>
            <person name="Ezra D."/>
            <person name="Gonzalez J."/>
            <person name="Henrissat B."/>
            <person name="Kuo A."/>
            <person name="Liang C."/>
            <person name="Lipzen A."/>
            <person name="Lutzoni F."/>
            <person name="Magnuson J."/>
            <person name="Mondo S."/>
            <person name="Nolan M."/>
            <person name="Ohm R."/>
            <person name="Pangilinan J."/>
            <person name="Park H.-J."/>
            <person name="Ramirez L."/>
            <person name="Alfaro M."/>
            <person name="Sun H."/>
            <person name="Tritt A."/>
            <person name="Yoshinaga Y."/>
            <person name="Zwiers L.-H."/>
            <person name="Turgeon B."/>
            <person name="Goodwin S."/>
            <person name="Spatafora J."/>
            <person name="Crous P."/>
            <person name="Grigoriev I."/>
        </authorList>
    </citation>
    <scope>NUCLEOTIDE SEQUENCE</scope>
    <source>
        <strain evidence="6">ATCC 16933</strain>
    </source>
</reference>
<feature type="transmembrane region" description="Helical" evidence="4">
    <location>
        <begin position="138"/>
        <end position="158"/>
    </location>
</feature>
<name>A0A6A6P3S2_9PEZI</name>
<sequence length="423" mass="45025">MDSSSEASPRHILVVVGASLSTFCSVGFLNAFGIFQEYYGRTFLRDKSEFDIAWIGSFAAFGIFGFAAPAGFLTDKLGPRIPILFGGACTIVAVFMISLCTEYYQFFLAQGLLISFGNSFLVIAPTTTITRVFVKNRGLASGIAIAGSSLGGLIWPIMMNQLLNHDGVSFGWTLRVVGFMETGILAVIYACFIKPPTAPPDTEGASSTGGKEQTEQVKTEQTEEKQKPKKDFSSLTKPAYIFFCCGLAVGYFGMFVPFFFVSTYAVSLGMSSSLGFYLVSIVNAASLVGRILPGFIADRYGHFNILFMSMLFAGIICMCWTAAESAAGVIVWVLAYGFASGNMMASQLACASDITPTEIHGAAIGVALCSVSLTGLFGTPIAGQLINYGYVALSMWGGATLLAGAAFILLSRLQVNKNVLAKA</sequence>
<dbReference type="GO" id="GO:0022857">
    <property type="term" value="F:transmembrane transporter activity"/>
    <property type="evidence" value="ECO:0007669"/>
    <property type="project" value="InterPro"/>
</dbReference>
<dbReference type="PROSITE" id="PS50850">
    <property type="entry name" value="MFS"/>
    <property type="match status" value="1"/>
</dbReference>
<dbReference type="InterPro" id="IPR020846">
    <property type="entry name" value="MFS_dom"/>
</dbReference>
<feature type="transmembrane region" description="Helical" evidence="4">
    <location>
        <begin position="305"/>
        <end position="323"/>
    </location>
</feature>
<feature type="transmembrane region" description="Helical" evidence="4">
    <location>
        <begin position="388"/>
        <end position="410"/>
    </location>
</feature>
<feature type="transmembrane region" description="Helical" evidence="4">
    <location>
        <begin position="52"/>
        <end position="74"/>
    </location>
</feature>
<gene>
    <name evidence="6" type="ORF">BDY21DRAFT_340882</name>
</gene>
<evidence type="ECO:0000313" key="7">
    <source>
        <dbReference type="Proteomes" id="UP000799766"/>
    </source>
</evidence>
<feature type="transmembrane region" description="Helical" evidence="4">
    <location>
        <begin position="105"/>
        <end position="126"/>
    </location>
</feature>
<evidence type="ECO:0000259" key="5">
    <source>
        <dbReference type="PROSITE" id="PS50850"/>
    </source>
</evidence>
<dbReference type="SUPFAM" id="SSF103473">
    <property type="entry name" value="MFS general substrate transporter"/>
    <property type="match status" value="1"/>
</dbReference>
<feature type="transmembrane region" description="Helical" evidence="4">
    <location>
        <begin position="329"/>
        <end position="350"/>
    </location>
</feature>
<dbReference type="EMBL" id="MU001677">
    <property type="protein sequence ID" value="KAF2458645.1"/>
    <property type="molecule type" value="Genomic_DNA"/>
</dbReference>
<keyword evidence="4" id="KW-1133">Transmembrane helix</keyword>
<protein>
    <submittedName>
        <fullName evidence="6">Major facilitator superfamily domain-containing protein</fullName>
    </submittedName>
</protein>
<dbReference type="AlphaFoldDB" id="A0A6A6P3S2"/>
<comment type="similarity">
    <text evidence="2">Belongs to the major facilitator superfamily. Monocarboxylate porter (TC 2.A.1.13) family.</text>
</comment>
<comment type="subcellular location">
    <subcellularLocation>
        <location evidence="1">Membrane</location>
        <topology evidence="1">Multi-pass membrane protein</topology>
    </subcellularLocation>
</comment>
<evidence type="ECO:0000256" key="1">
    <source>
        <dbReference type="ARBA" id="ARBA00004141"/>
    </source>
</evidence>
<proteinExistence type="inferred from homology"/>
<feature type="transmembrane region" description="Helical" evidence="4">
    <location>
        <begin position="81"/>
        <end position="99"/>
    </location>
</feature>
<dbReference type="PANTHER" id="PTHR11360">
    <property type="entry name" value="MONOCARBOXYLATE TRANSPORTER"/>
    <property type="match status" value="1"/>
</dbReference>
<feature type="region of interest" description="Disordered" evidence="3">
    <location>
        <begin position="200"/>
        <end position="230"/>
    </location>
</feature>
<keyword evidence="4" id="KW-0812">Transmembrane</keyword>
<feature type="compositionally biased region" description="Basic and acidic residues" evidence="3">
    <location>
        <begin position="212"/>
        <end position="230"/>
    </location>
</feature>
<feature type="transmembrane region" description="Helical" evidence="4">
    <location>
        <begin position="274"/>
        <end position="293"/>
    </location>
</feature>
<dbReference type="InterPro" id="IPR036259">
    <property type="entry name" value="MFS_trans_sf"/>
</dbReference>
<dbReference type="Gene3D" id="1.20.1250.20">
    <property type="entry name" value="MFS general substrate transporter like domains"/>
    <property type="match status" value="1"/>
</dbReference>
<dbReference type="Pfam" id="PF07690">
    <property type="entry name" value="MFS_1"/>
    <property type="match status" value="1"/>
</dbReference>
<feature type="transmembrane region" description="Helical" evidence="4">
    <location>
        <begin position="12"/>
        <end position="32"/>
    </location>
</feature>
<feature type="transmembrane region" description="Helical" evidence="4">
    <location>
        <begin position="239"/>
        <end position="262"/>
    </location>
</feature>
<evidence type="ECO:0000313" key="6">
    <source>
        <dbReference type="EMBL" id="KAF2458645.1"/>
    </source>
</evidence>